<evidence type="ECO:0000313" key="2">
    <source>
        <dbReference type="Proteomes" id="UP000629963"/>
    </source>
</evidence>
<dbReference type="EMBL" id="JACRUJ010000005">
    <property type="protein sequence ID" value="MBC5842621.1"/>
    <property type="molecule type" value="Genomic_DNA"/>
</dbReference>
<organism evidence="1 2">
    <name type="scientific">Flavobacterium kayseriense</name>
    <dbReference type="NCBI Taxonomy" id="2764714"/>
    <lineage>
        <taxon>Bacteria</taxon>
        <taxon>Pseudomonadati</taxon>
        <taxon>Bacteroidota</taxon>
        <taxon>Flavobacteriia</taxon>
        <taxon>Flavobacteriales</taxon>
        <taxon>Flavobacteriaceae</taxon>
        <taxon>Flavobacterium</taxon>
    </lineage>
</organism>
<sequence length="76" mass="8663">MIHWFGDTILRLDKINAIQHNSVSDSGPTNIVNIYLDDAAGSRIDVVFWDYEQASDSVSKLNDLLEDLYFQKTNSK</sequence>
<dbReference type="RefSeq" id="WP_187011114.1">
    <property type="nucleotide sequence ID" value="NZ_JACRUI010000005.1"/>
</dbReference>
<accession>A0ABR7JAR2</accession>
<proteinExistence type="predicted"/>
<comment type="caution">
    <text evidence="1">The sequence shown here is derived from an EMBL/GenBank/DDBJ whole genome shotgun (WGS) entry which is preliminary data.</text>
</comment>
<evidence type="ECO:0000313" key="1">
    <source>
        <dbReference type="EMBL" id="MBC5842621.1"/>
    </source>
</evidence>
<gene>
    <name evidence="1" type="ORF">H8R23_14500</name>
</gene>
<protein>
    <submittedName>
        <fullName evidence="1">Uncharacterized protein</fullName>
    </submittedName>
</protein>
<name>A0ABR7JAR2_9FLAO</name>
<dbReference type="Proteomes" id="UP000629963">
    <property type="component" value="Unassembled WGS sequence"/>
</dbReference>
<keyword evidence="2" id="KW-1185">Reference proteome</keyword>
<reference evidence="1 2" key="1">
    <citation type="submission" date="2020-08" db="EMBL/GenBank/DDBJ databases">
        <title>Description of novel Flavobacterium F-380 isolate.</title>
        <authorList>
            <person name="Saticioglu I.B."/>
            <person name="Duman M."/>
            <person name="Altun S."/>
        </authorList>
    </citation>
    <scope>NUCLEOTIDE SEQUENCE [LARGE SCALE GENOMIC DNA]</scope>
    <source>
        <strain evidence="1 2">F-380</strain>
    </source>
</reference>